<dbReference type="AlphaFoldDB" id="A0AAU0UP96"/>
<name>A0AAU0UP96_9FIRM</name>
<dbReference type="Gene3D" id="3.10.290.10">
    <property type="entry name" value="RNA-binding S4 domain"/>
    <property type="match status" value="1"/>
</dbReference>
<dbReference type="EMBL" id="CP121694">
    <property type="protein sequence ID" value="WRO22026.1"/>
    <property type="molecule type" value="Genomic_DNA"/>
</dbReference>
<dbReference type="InterPro" id="IPR017506">
    <property type="entry name" value="PSII_S4"/>
</dbReference>
<gene>
    <name evidence="3" type="ORF">MFMK1_001847</name>
</gene>
<dbReference type="CDD" id="cd00165">
    <property type="entry name" value="S4"/>
    <property type="match status" value="1"/>
</dbReference>
<evidence type="ECO:0000313" key="4">
    <source>
        <dbReference type="Proteomes" id="UP001329915"/>
    </source>
</evidence>
<feature type="domain" description="RNA-binding S4" evidence="2">
    <location>
        <begin position="186"/>
        <end position="246"/>
    </location>
</feature>
<dbReference type="Pfam" id="PF01479">
    <property type="entry name" value="S4"/>
    <property type="match status" value="1"/>
</dbReference>
<dbReference type="Proteomes" id="UP001329915">
    <property type="component" value="Chromosome"/>
</dbReference>
<dbReference type="PANTHER" id="PTHR13633">
    <property type="entry name" value="MITOCHONDRIAL TRANSCRIPTION RESCUE FACTOR 1"/>
    <property type="match status" value="1"/>
</dbReference>
<keyword evidence="1" id="KW-0694">RNA-binding</keyword>
<dbReference type="PANTHER" id="PTHR13633:SF3">
    <property type="entry name" value="MITOCHONDRIAL TRANSCRIPTION RESCUE FACTOR 1"/>
    <property type="match status" value="1"/>
</dbReference>
<dbReference type="InterPro" id="IPR036986">
    <property type="entry name" value="S4_RNA-bd_sf"/>
</dbReference>
<protein>
    <submittedName>
        <fullName evidence="3">Photosystem II S4 domain protein</fullName>
    </submittedName>
</protein>
<dbReference type="Gene3D" id="3.30.70.330">
    <property type="match status" value="1"/>
</dbReference>
<dbReference type="RefSeq" id="WP_366921448.1">
    <property type="nucleotide sequence ID" value="NZ_CP121694.1"/>
</dbReference>
<evidence type="ECO:0000259" key="2">
    <source>
        <dbReference type="SMART" id="SM00363"/>
    </source>
</evidence>
<accession>A0AAU0UP96</accession>
<dbReference type="InterPro" id="IPR002942">
    <property type="entry name" value="S4_RNA-bd"/>
</dbReference>
<dbReference type="GO" id="GO:0003723">
    <property type="term" value="F:RNA binding"/>
    <property type="evidence" value="ECO:0007669"/>
    <property type="project" value="UniProtKB-KW"/>
</dbReference>
<reference evidence="3 4" key="1">
    <citation type="submission" date="2023-04" db="EMBL/GenBank/DDBJ databases">
        <authorList>
            <person name="Hsu D."/>
        </authorList>
    </citation>
    <scope>NUCLEOTIDE SEQUENCE [LARGE SCALE GENOMIC DNA]</scope>
    <source>
        <strain evidence="3 4">MK1</strain>
    </source>
</reference>
<dbReference type="NCBIfam" id="TIGR03069">
    <property type="entry name" value="PS_II_S4"/>
    <property type="match status" value="1"/>
</dbReference>
<dbReference type="Gene3D" id="3.30.1370.160">
    <property type="match status" value="1"/>
</dbReference>
<proteinExistence type="predicted"/>
<sequence>MLDRQQLLSHINDREARETLIRLLDLVDNAIERNKEQISNFLDPYHAELAVGVLKNIADISFDFLGGYAAAERKRLVVAPQFIAKEQLSSNIVCLWIEGNFSFIHVSHRDFLGAILSMGIKREMVGDLLVMSQGCQVLMDREVAQYADINLTSIHQVPVTTEIRSVNNLEFAETKSKTITATVASMRLDTVAAAGFGVSRSKMSSEIKAQRVRLNWKPETNSAADVEVGDLISCRNRGRVMVKEIKGKSKKGRQHLVLERWI</sequence>
<organism evidence="3 4">
    <name type="scientific">Metallumcola ferriviriculae</name>
    <dbReference type="NCBI Taxonomy" id="3039180"/>
    <lineage>
        <taxon>Bacteria</taxon>
        <taxon>Bacillati</taxon>
        <taxon>Bacillota</taxon>
        <taxon>Clostridia</taxon>
        <taxon>Neomoorellales</taxon>
        <taxon>Desulfitibacteraceae</taxon>
        <taxon>Metallumcola</taxon>
    </lineage>
</organism>
<dbReference type="InterPro" id="IPR012677">
    <property type="entry name" value="Nucleotide-bd_a/b_plait_sf"/>
</dbReference>
<dbReference type="PROSITE" id="PS50889">
    <property type="entry name" value="S4"/>
    <property type="match status" value="1"/>
</dbReference>
<keyword evidence="4" id="KW-1185">Reference proteome</keyword>
<dbReference type="Pfam" id="PF17774">
    <property type="entry name" value="YlmH_RBD"/>
    <property type="match status" value="1"/>
</dbReference>
<dbReference type="SMART" id="SM00363">
    <property type="entry name" value="S4"/>
    <property type="match status" value="1"/>
</dbReference>
<dbReference type="KEGG" id="dbc:MFMK1_001847"/>
<evidence type="ECO:0000313" key="3">
    <source>
        <dbReference type="EMBL" id="WRO22026.1"/>
    </source>
</evidence>
<evidence type="ECO:0000256" key="1">
    <source>
        <dbReference type="PROSITE-ProRule" id="PRU00182"/>
    </source>
</evidence>
<dbReference type="SUPFAM" id="SSF55174">
    <property type="entry name" value="Alpha-L RNA-binding motif"/>
    <property type="match status" value="1"/>
</dbReference>
<dbReference type="InterPro" id="IPR040591">
    <property type="entry name" value="RqcP2_RBD"/>
</dbReference>